<dbReference type="EMBL" id="JBHGCJ010000003">
    <property type="protein sequence ID" value="MFG6108838.1"/>
    <property type="molecule type" value="Genomic_DNA"/>
</dbReference>
<reference evidence="2 3" key="1">
    <citation type="submission" date="2024-09" db="EMBL/GenBank/DDBJ databases">
        <authorList>
            <consortium name="All-Russian atlas of soil microorganisms"/>
            <consortium name="as a basis for the search for new antimicrobial producers and enzymes with unique properties"/>
            <person name="Sokolova E.A."/>
            <person name="Voronina E.N."/>
        </authorList>
    </citation>
    <scope>NUCLEOTIDE SEQUENCE [LARGE SCALE GENOMIC DNA]</scope>
    <source>
        <strain evidence="2 3">AF-22b-331.1</strain>
    </source>
</reference>
<comment type="caution">
    <text evidence="2">The sequence shown here is derived from an EMBL/GenBank/DDBJ whole genome shotgun (WGS) entry which is preliminary data.</text>
</comment>
<gene>
    <name evidence="2" type="ORF">ACEU0G_002832</name>
</gene>
<evidence type="ECO:0000313" key="2">
    <source>
        <dbReference type="EMBL" id="MFG6108838.1"/>
    </source>
</evidence>
<proteinExistence type="predicted"/>
<keyword evidence="3" id="KW-1185">Reference proteome</keyword>
<sequence>MFEGMFAGRLALLLAAALVGTSAASAAEPLVGGWRNLHSASGAEPMLRDVPFAVLPRAATEGDRFAILDRESKRVVCCLVVDSPRLDAIALETRYRLPGVWIADLTGDEAYNRRRGEPHVYAMKRVDDLVDYAYSDAPEAYSDLGGLLLPADAGMDASGTLTLGADRYRLQFTSLPFADENGALDRYTLQPAGSAPALVVEVPFSTY</sequence>
<name>A0ABW7CVK3_9GAMM</name>
<dbReference type="Proteomes" id="UP001605261">
    <property type="component" value="Unassembled WGS sequence"/>
</dbReference>
<accession>A0ABW7CVK3</accession>
<dbReference type="RefSeq" id="WP_394162246.1">
    <property type="nucleotide sequence ID" value="NZ_JBHGCJ010000003.1"/>
</dbReference>
<keyword evidence="1" id="KW-0732">Signal</keyword>
<organism evidence="2 3">
    <name type="scientific">Stenotrophomonas nematodicola</name>
    <dbReference type="NCBI Taxonomy" id="2656746"/>
    <lineage>
        <taxon>Bacteria</taxon>
        <taxon>Pseudomonadati</taxon>
        <taxon>Pseudomonadota</taxon>
        <taxon>Gammaproteobacteria</taxon>
        <taxon>Lysobacterales</taxon>
        <taxon>Lysobacteraceae</taxon>
        <taxon>Stenotrophomonas</taxon>
    </lineage>
</organism>
<protein>
    <submittedName>
        <fullName evidence="2">Decarboxylase</fullName>
    </submittedName>
</protein>
<feature type="chain" id="PRO_5046913478" evidence="1">
    <location>
        <begin position="27"/>
        <end position="207"/>
    </location>
</feature>
<evidence type="ECO:0000256" key="1">
    <source>
        <dbReference type="SAM" id="SignalP"/>
    </source>
</evidence>
<feature type="signal peptide" evidence="1">
    <location>
        <begin position="1"/>
        <end position="26"/>
    </location>
</feature>
<evidence type="ECO:0000313" key="3">
    <source>
        <dbReference type="Proteomes" id="UP001605261"/>
    </source>
</evidence>